<name>A0A1J1HTH9_9DIPT</name>
<organism evidence="1 2">
    <name type="scientific">Clunio marinus</name>
    <dbReference type="NCBI Taxonomy" id="568069"/>
    <lineage>
        <taxon>Eukaryota</taxon>
        <taxon>Metazoa</taxon>
        <taxon>Ecdysozoa</taxon>
        <taxon>Arthropoda</taxon>
        <taxon>Hexapoda</taxon>
        <taxon>Insecta</taxon>
        <taxon>Pterygota</taxon>
        <taxon>Neoptera</taxon>
        <taxon>Endopterygota</taxon>
        <taxon>Diptera</taxon>
        <taxon>Nematocera</taxon>
        <taxon>Chironomoidea</taxon>
        <taxon>Chironomidae</taxon>
        <taxon>Clunio</taxon>
    </lineage>
</organism>
<dbReference type="EMBL" id="CVRI01000012">
    <property type="protein sequence ID" value="CRK89489.1"/>
    <property type="molecule type" value="Genomic_DNA"/>
</dbReference>
<proteinExistence type="predicted"/>
<reference evidence="1 2" key="1">
    <citation type="submission" date="2015-04" db="EMBL/GenBank/DDBJ databases">
        <authorList>
            <person name="Syromyatnikov M.Y."/>
            <person name="Popov V.N."/>
        </authorList>
    </citation>
    <scope>NUCLEOTIDE SEQUENCE [LARGE SCALE GENOMIC DNA]</scope>
</reference>
<sequence length="74" mass="8524">MGMAVNNIERKESEKRRTHIFFDIISIVEDYFKRFCLKLITLQLLTNGICMQKNPTVEMISVAATLSGLFITIK</sequence>
<keyword evidence="2" id="KW-1185">Reference proteome</keyword>
<gene>
    <name evidence="1" type="ORF">CLUMA_CG003225</name>
</gene>
<evidence type="ECO:0000313" key="1">
    <source>
        <dbReference type="EMBL" id="CRK89489.1"/>
    </source>
</evidence>
<dbReference type="AlphaFoldDB" id="A0A1J1HTH9"/>
<evidence type="ECO:0000313" key="2">
    <source>
        <dbReference type="Proteomes" id="UP000183832"/>
    </source>
</evidence>
<dbReference type="Proteomes" id="UP000183832">
    <property type="component" value="Unassembled WGS sequence"/>
</dbReference>
<protein>
    <submittedName>
        <fullName evidence="1">CLUMA_CG003225, isoform A</fullName>
    </submittedName>
</protein>
<accession>A0A1J1HTH9</accession>